<protein>
    <submittedName>
        <fullName evidence="1">Uncharacterized protein</fullName>
    </submittedName>
</protein>
<comment type="caution">
    <text evidence="1">The sequence shown here is derived from an EMBL/GenBank/DDBJ whole genome shotgun (WGS) entry which is preliminary data.</text>
</comment>
<organism evidence="1 2">
    <name type="scientific">Rhizophagus clarus</name>
    <dbReference type="NCBI Taxonomy" id="94130"/>
    <lineage>
        <taxon>Eukaryota</taxon>
        <taxon>Fungi</taxon>
        <taxon>Fungi incertae sedis</taxon>
        <taxon>Mucoromycota</taxon>
        <taxon>Glomeromycotina</taxon>
        <taxon>Glomeromycetes</taxon>
        <taxon>Glomerales</taxon>
        <taxon>Glomeraceae</taxon>
        <taxon>Rhizophagus</taxon>
    </lineage>
</organism>
<accession>A0A8H3LDI5</accession>
<gene>
    <name evidence="1" type="ORF">RCL2_001082200</name>
</gene>
<dbReference type="Proteomes" id="UP000615446">
    <property type="component" value="Unassembled WGS sequence"/>
</dbReference>
<evidence type="ECO:0000313" key="1">
    <source>
        <dbReference type="EMBL" id="GES83670.1"/>
    </source>
</evidence>
<name>A0A8H3LDI5_9GLOM</name>
<dbReference type="AlphaFoldDB" id="A0A8H3LDI5"/>
<sequence length="78" mass="8516">MSTESFILKEIVETLGSLGNMCTLSPDEQQKRVDDMLGISPSTQRVNIHKLAIHTNLTYTRFFAIASDTAAATKNSVG</sequence>
<proteinExistence type="predicted"/>
<dbReference type="EMBL" id="BLAL01000072">
    <property type="protein sequence ID" value="GES83670.1"/>
    <property type="molecule type" value="Genomic_DNA"/>
</dbReference>
<reference evidence="1" key="1">
    <citation type="submission" date="2019-10" db="EMBL/GenBank/DDBJ databases">
        <title>Conservation and host-specific expression of non-tandemly repeated heterogenous ribosome RNA gene in arbuscular mycorrhizal fungi.</title>
        <authorList>
            <person name="Maeda T."/>
            <person name="Kobayashi Y."/>
            <person name="Nakagawa T."/>
            <person name="Ezawa T."/>
            <person name="Yamaguchi K."/>
            <person name="Bino T."/>
            <person name="Nishimoto Y."/>
            <person name="Shigenobu S."/>
            <person name="Kawaguchi M."/>
        </authorList>
    </citation>
    <scope>NUCLEOTIDE SEQUENCE</scope>
    <source>
        <strain evidence="1">HR1</strain>
    </source>
</reference>
<evidence type="ECO:0000313" key="2">
    <source>
        <dbReference type="Proteomes" id="UP000615446"/>
    </source>
</evidence>